<reference evidence="2" key="1">
    <citation type="submission" date="2021-02" db="EMBL/GenBank/DDBJ databases">
        <authorList>
            <person name="Nowell W R."/>
        </authorList>
    </citation>
    <scope>NUCLEOTIDE SEQUENCE</scope>
</reference>
<dbReference type="GO" id="GO:0005886">
    <property type="term" value="C:plasma membrane"/>
    <property type="evidence" value="ECO:0007669"/>
    <property type="project" value="TreeGrafter"/>
</dbReference>
<organism evidence="2 3">
    <name type="scientific">Rotaria sordida</name>
    <dbReference type="NCBI Taxonomy" id="392033"/>
    <lineage>
        <taxon>Eukaryota</taxon>
        <taxon>Metazoa</taxon>
        <taxon>Spiralia</taxon>
        <taxon>Gnathifera</taxon>
        <taxon>Rotifera</taxon>
        <taxon>Eurotatoria</taxon>
        <taxon>Bdelloidea</taxon>
        <taxon>Philodinida</taxon>
        <taxon>Philodinidae</taxon>
        <taxon>Rotaria</taxon>
    </lineage>
</organism>
<evidence type="ECO:0000313" key="2">
    <source>
        <dbReference type="EMBL" id="CAF1234553.1"/>
    </source>
</evidence>
<keyword evidence="1" id="KW-0472">Membrane</keyword>
<dbReference type="Proteomes" id="UP000663889">
    <property type="component" value="Unassembled WGS sequence"/>
</dbReference>
<dbReference type="PANTHER" id="PTHR13800">
    <property type="entry name" value="TRANSIENT RECEPTOR POTENTIAL CATION CHANNEL, SUBFAMILY M, MEMBER 6"/>
    <property type="match status" value="1"/>
</dbReference>
<feature type="transmembrane region" description="Helical" evidence="1">
    <location>
        <begin position="7"/>
        <end position="40"/>
    </location>
</feature>
<dbReference type="AlphaFoldDB" id="A0A814YV88"/>
<dbReference type="GO" id="GO:0030001">
    <property type="term" value="P:metal ion transport"/>
    <property type="evidence" value="ECO:0007669"/>
    <property type="project" value="TreeGrafter"/>
</dbReference>
<protein>
    <recommendedName>
        <fullName evidence="4">Ion transport domain-containing protein</fullName>
    </recommendedName>
</protein>
<accession>A0A814YV88</accession>
<evidence type="ECO:0000313" key="3">
    <source>
        <dbReference type="Proteomes" id="UP000663889"/>
    </source>
</evidence>
<dbReference type="InterPro" id="IPR050927">
    <property type="entry name" value="TRPM"/>
</dbReference>
<keyword evidence="1" id="KW-0812">Transmembrane</keyword>
<proteinExistence type="predicted"/>
<dbReference type="PANTHER" id="PTHR13800:SF1">
    <property type="entry name" value="TRANSIENT RECEPTOR POTENTIAL CATION CHANNEL TRPM"/>
    <property type="match status" value="1"/>
</dbReference>
<feature type="transmembrane region" description="Helical" evidence="1">
    <location>
        <begin position="69"/>
        <end position="97"/>
    </location>
</feature>
<gene>
    <name evidence="2" type="ORF">SEV965_LOCUS22884</name>
</gene>
<comment type="caution">
    <text evidence="2">The sequence shown here is derived from an EMBL/GenBank/DDBJ whole genome shotgun (WGS) entry which is preliminary data.</text>
</comment>
<evidence type="ECO:0000256" key="1">
    <source>
        <dbReference type="SAM" id="Phobius"/>
    </source>
</evidence>
<sequence length="219" mass="25816">MIDMIGAILYLISFITRFIILEQFFVVSKIFLCLDLILWYVRTLELFAAFEKLGPKLIMIFNTVNGTNAYSIVTFILTILFVAISNVLLLNVLVALFNITIENVRMQSHRIWRYQCFLLVYEYNNKPPLPPPFNTIYYLYSIIRYIIEKIQYYHQKCQHVACEISKDSIDSSETEVREEFKISNAMQHESAIADDYWSYILKHGKKDLVEVAIQNIERK</sequence>
<dbReference type="GO" id="GO:0005261">
    <property type="term" value="F:monoatomic cation channel activity"/>
    <property type="evidence" value="ECO:0007669"/>
    <property type="project" value="TreeGrafter"/>
</dbReference>
<keyword evidence="1" id="KW-1133">Transmembrane helix</keyword>
<name>A0A814YV88_9BILA</name>
<evidence type="ECO:0008006" key="4">
    <source>
        <dbReference type="Google" id="ProtNLM"/>
    </source>
</evidence>
<dbReference type="EMBL" id="CAJNOU010001651">
    <property type="protein sequence ID" value="CAF1234553.1"/>
    <property type="molecule type" value="Genomic_DNA"/>
</dbReference>